<comment type="caution">
    <text evidence="1">The sequence shown here is derived from an EMBL/GenBank/DDBJ whole genome shotgun (WGS) entry which is preliminary data.</text>
</comment>
<dbReference type="AlphaFoldDB" id="A0A508B108"/>
<dbReference type="RefSeq" id="WP_141481284.1">
    <property type="nucleotide sequence ID" value="NZ_VICD02000049.1"/>
</dbReference>
<name>A0A508B108_9GAMM</name>
<proteinExistence type="predicted"/>
<dbReference type="Proteomes" id="UP000320431">
    <property type="component" value="Unassembled WGS sequence"/>
</dbReference>
<organism evidence="1 2">
    <name type="scientific">Marilutibacter maris</name>
    <dbReference type="NCBI Taxonomy" id="1605891"/>
    <lineage>
        <taxon>Bacteria</taxon>
        <taxon>Pseudomonadati</taxon>
        <taxon>Pseudomonadota</taxon>
        <taxon>Gammaproteobacteria</taxon>
        <taxon>Lysobacterales</taxon>
        <taxon>Lysobacteraceae</taxon>
        <taxon>Marilutibacter</taxon>
    </lineage>
</organism>
<protein>
    <submittedName>
        <fullName evidence="1">Uncharacterized protein</fullName>
    </submittedName>
</protein>
<sequence length="262" mass="27928">MRGRGIRSLALVVLGGVAMIVQAGEPATAGKDAVLDHVLPPDTGIPGRSVAELTADWWRWVRAQPFSPYLDPDGRLCDLGQEGPVWFLAGTDGSFNARRECNVPTGKYLLLPVINMLHRNVQPVGEPDTYSCPELVAGAAVNNDHLNSAVVLIDGVPVPEVARYRVRTAECFDIDADIGEHRAADGNGRMAAADGYWLLIEPLPPGRHTIHVGANYGASDRGYGAMVQNFEYVLDVGGWVNTAMLAPPGSGIGAGRVASKRP</sequence>
<evidence type="ECO:0000313" key="2">
    <source>
        <dbReference type="Proteomes" id="UP000320431"/>
    </source>
</evidence>
<dbReference type="EMBL" id="VICD02000049">
    <property type="protein sequence ID" value="KAB8198115.1"/>
    <property type="molecule type" value="Genomic_DNA"/>
</dbReference>
<gene>
    <name evidence="1" type="ORF">FKV24_003510</name>
</gene>
<evidence type="ECO:0000313" key="1">
    <source>
        <dbReference type="EMBL" id="KAB8198115.1"/>
    </source>
</evidence>
<reference evidence="1 2" key="1">
    <citation type="submission" date="2019-10" db="EMBL/GenBank/DDBJ databases">
        <title>Lysobacter alkalisoli sp. nov., isolated from saline-alkaline soil.</title>
        <authorList>
            <person name="Sun J.-Q."/>
        </authorList>
    </citation>
    <scope>NUCLEOTIDE SEQUENCE [LARGE SCALE GENOMIC DNA]</scope>
    <source>
        <strain evidence="1 2">KCTC 42381</strain>
    </source>
</reference>
<accession>A0A508B108</accession>